<dbReference type="OrthoDB" id="174137at2"/>
<feature type="coiled-coil region" evidence="1">
    <location>
        <begin position="701"/>
        <end position="735"/>
    </location>
</feature>
<comment type="caution">
    <text evidence="3">The sequence shown here is derived from an EMBL/GenBank/DDBJ whole genome shotgun (WGS) entry which is preliminary data.</text>
</comment>
<gene>
    <name evidence="3" type="ORF">EV199_1195</name>
</gene>
<accession>A0A4Q7N150</accession>
<dbReference type="AlphaFoldDB" id="A0A4Q7N150"/>
<keyword evidence="4" id="KW-1185">Reference proteome</keyword>
<dbReference type="EMBL" id="SGXA01000001">
    <property type="protein sequence ID" value="RZS75330.1"/>
    <property type="molecule type" value="Genomic_DNA"/>
</dbReference>
<dbReference type="Pfam" id="PF13558">
    <property type="entry name" value="SbcC_Walker_B"/>
    <property type="match status" value="1"/>
</dbReference>
<sequence>MQLTVFSTDDRKSGFRLQYMEIFNWGTFDEHVWKINPGGETSLLTGANGSGKTTFVDALLTLIVPEKKYRFYNQSSGSEKKGDRTEETYIMGGYGTVATENGQGTKTLYLRESRETAYSVLLAHFANEAEQYVTLFQVRYFSGNEMKRVFAIAHKPLHIEDDFKPFDFNGNWRKRIDTQHNKGSRKMVEWFDSASRYAHRMVDVLGMQSIQALGLFNQTVGIKVLGELNGFIRTHMLEPRNMEEQFQELKKHLGTLLDAQRNIEKVEEQIRLLKPLQKSFQVYKDQADELVRAKEEIDIARLWNIYTKYNLLDTGIALGKKEIRMLQEKLTEARKSISDMLEEERQLQNQLDSNKAGQRLLQLEKDLETQENQLRQTELMLEKFNDFSKELGVDETPVDEAAFQRIVKEAERISKKLQTEIRNNDEDRWDAKDRLKRAEQEKNRIQEEFNMLQQSKHNIPGYLVTLRKDLCSALKLDTAELPFAGELMQVRSEDLEWQPALEKLLRGLATRMLVPHKHYRKVSKYVNQTNLRAKLIYEHVQDVAVPKHPEEGAIFHLLEFHPDHPLSNWVAQHIIVHMDYYCANNEKELERYDKAITVYGLIKNRSRHEKDDRPQKNDASNYVMGWNNERKREALQNRRLQLLSEIEKAGESEQRAEAKNKKLQRQVSAAGQITEQSRFELLNVSAIQRTIKKTQDQIGSLKESSDQLKVLTKQVDELLKKRTALEAERDTLVGKISVDQTRIDEMDKEQGSLEPVLNQLTAEDKEKLLQFQQKYSTELAEISLHNIQEQFFSLKEQIEDRSHKIEELVNKEGRDLDRSINKIRNPPMEILQRFTDWAADVQPFSNEREFAGEYIEWLDKLETDNLPRYKKDFERYLHDTMVYKMGELNEELSNWEQTIRQSVDVLNKSLAGINFNRLPDTYIQLGIRSVADSTVKEFRNMLLEALPQAVNWQQSSFDDKAGHFRNKVQPLINVLDEGESYRARVLDVRNWFEFWADERFRNTDELKKTYRQMGQLSGGEKAQLTYTILCSAIAYQFGITREGKNARSLRFIAVDESFSNQDEEKATYLMELCKQLHLQLLVVTPSDKIQIVEDFIAHVHLVQRVNSRNSILFNMTKMELKEKQRKAAKNEKGKSIS</sequence>
<name>A0A4Q7N150_9BACT</name>
<keyword evidence="1" id="KW-0175">Coiled coil</keyword>
<reference evidence="3 4" key="1">
    <citation type="submission" date="2019-02" db="EMBL/GenBank/DDBJ databases">
        <title>Genomic Encyclopedia of Type Strains, Phase IV (KMG-IV): sequencing the most valuable type-strain genomes for metagenomic binning, comparative biology and taxonomic classification.</title>
        <authorList>
            <person name="Goeker M."/>
        </authorList>
    </citation>
    <scope>NUCLEOTIDE SEQUENCE [LARGE SCALE GENOMIC DNA]</scope>
    <source>
        <strain evidence="3 4">DSM 18116</strain>
    </source>
</reference>
<dbReference type="RefSeq" id="WP_130539706.1">
    <property type="nucleotide sequence ID" value="NZ_CP042431.1"/>
</dbReference>
<feature type="coiled-coil region" evidence="1">
    <location>
        <begin position="323"/>
        <end position="380"/>
    </location>
</feature>
<organism evidence="3 4">
    <name type="scientific">Pseudobacter ginsenosidimutans</name>
    <dbReference type="NCBI Taxonomy" id="661488"/>
    <lineage>
        <taxon>Bacteria</taxon>
        <taxon>Pseudomonadati</taxon>
        <taxon>Bacteroidota</taxon>
        <taxon>Chitinophagia</taxon>
        <taxon>Chitinophagales</taxon>
        <taxon>Chitinophagaceae</taxon>
        <taxon>Pseudobacter</taxon>
    </lineage>
</organism>
<dbReference type="CDD" id="cd00267">
    <property type="entry name" value="ABC_ATPase"/>
    <property type="match status" value="1"/>
</dbReference>
<feature type="compositionally biased region" description="Basic and acidic residues" evidence="2">
    <location>
        <begin position="650"/>
        <end position="660"/>
    </location>
</feature>
<feature type="region of interest" description="Disordered" evidence="2">
    <location>
        <begin position="650"/>
        <end position="669"/>
    </location>
</feature>
<evidence type="ECO:0000256" key="1">
    <source>
        <dbReference type="SAM" id="Coils"/>
    </source>
</evidence>
<feature type="region of interest" description="Disordered" evidence="2">
    <location>
        <begin position="606"/>
        <end position="625"/>
    </location>
</feature>
<dbReference type="Gene3D" id="3.40.50.300">
    <property type="entry name" value="P-loop containing nucleotide triphosphate hydrolases"/>
    <property type="match status" value="2"/>
</dbReference>
<dbReference type="Proteomes" id="UP000293874">
    <property type="component" value="Unassembled WGS sequence"/>
</dbReference>
<evidence type="ECO:0000313" key="3">
    <source>
        <dbReference type="EMBL" id="RZS75330.1"/>
    </source>
</evidence>
<dbReference type="InterPro" id="IPR027417">
    <property type="entry name" value="P-loop_NTPase"/>
</dbReference>
<proteinExistence type="predicted"/>
<evidence type="ECO:0000313" key="4">
    <source>
        <dbReference type="Proteomes" id="UP000293874"/>
    </source>
</evidence>
<dbReference type="Pfam" id="PF13555">
    <property type="entry name" value="AAA_29"/>
    <property type="match status" value="1"/>
</dbReference>
<feature type="coiled-coil region" evidence="1">
    <location>
        <begin position="407"/>
        <end position="458"/>
    </location>
</feature>
<dbReference type="SUPFAM" id="SSF52540">
    <property type="entry name" value="P-loop containing nucleoside triphosphate hydrolases"/>
    <property type="match status" value="2"/>
</dbReference>
<protein>
    <submittedName>
        <fullName evidence="3">Uncharacterized protein YPO0396</fullName>
    </submittedName>
</protein>
<evidence type="ECO:0000256" key="2">
    <source>
        <dbReference type="SAM" id="MobiDB-lite"/>
    </source>
</evidence>